<feature type="transmembrane region" description="Helical" evidence="1">
    <location>
        <begin position="32"/>
        <end position="51"/>
    </location>
</feature>
<dbReference type="Pfam" id="PF10032">
    <property type="entry name" value="Pho88"/>
    <property type="match status" value="1"/>
</dbReference>
<name>A0AAF0J524_9BASI</name>
<dbReference type="InterPro" id="IPR012098">
    <property type="entry name" value="SND3_fun"/>
</dbReference>
<keyword evidence="1" id="KW-0812">Transmembrane</keyword>
<dbReference type="GO" id="GO:0005783">
    <property type="term" value="C:endoplasmic reticulum"/>
    <property type="evidence" value="ECO:0007669"/>
    <property type="project" value="InterPro"/>
</dbReference>
<keyword evidence="3" id="KW-1185">Reference proteome</keyword>
<dbReference type="Proteomes" id="UP001219933">
    <property type="component" value="Chromosome 1"/>
</dbReference>
<dbReference type="GO" id="GO:0005739">
    <property type="term" value="C:mitochondrion"/>
    <property type="evidence" value="ECO:0007669"/>
    <property type="project" value="TreeGrafter"/>
</dbReference>
<evidence type="ECO:0000313" key="2">
    <source>
        <dbReference type="EMBL" id="WFD34062.1"/>
    </source>
</evidence>
<dbReference type="EMBL" id="CP119877">
    <property type="protein sequence ID" value="WFD34062.1"/>
    <property type="molecule type" value="Genomic_DNA"/>
</dbReference>
<dbReference type="AlphaFoldDB" id="A0AAF0J524"/>
<keyword evidence="1" id="KW-0472">Membrane</keyword>
<evidence type="ECO:0000313" key="3">
    <source>
        <dbReference type="Proteomes" id="UP001219933"/>
    </source>
</evidence>
<proteinExistence type="predicted"/>
<gene>
    <name evidence="2" type="primary">PHO88_2</name>
    <name evidence="2" type="ORF">MCUN1_000890</name>
</gene>
<accession>A0AAF0J524</accession>
<feature type="transmembrane region" description="Helical" evidence="1">
    <location>
        <begin position="96"/>
        <end position="116"/>
    </location>
</feature>
<evidence type="ECO:0000256" key="1">
    <source>
        <dbReference type="SAM" id="Phobius"/>
    </source>
</evidence>
<protein>
    <submittedName>
        <fullName evidence="2">Phosphate transporter (Pho88)</fullName>
    </submittedName>
</protein>
<sequence>MNAAVTNMAVMFGAMQIAQRIPFDDKPEYVTYARTGYICAQLTCIAVYYFCSIQVKKKNDLTVLKYVNAKSPMSQEPGELVTTTHRDYDLAEISKSIRGIFMGIIIVAFMHLYFGYTNPLVVQSIIPLKNALESNMAKIWVWGVPATGDLKRPFKPPPSMFGQQNGPQTDKAAIKEAEQVAGRILKEE</sequence>
<keyword evidence="1" id="KW-1133">Transmembrane helix</keyword>
<dbReference type="PIRSF" id="PIRSF008756">
    <property type="entry name" value="P_tr_PHO88"/>
    <property type="match status" value="1"/>
</dbReference>
<dbReference type="GO" id="GO:0045047">
    <property type="term" value="P:protein targeting to ER"/>
    <property type="evidence" value="ECO:0007669"/>
    <property type="project" value="InterPro"/>
</dbReference>
<dbReference type="PANTHER" id="PTHR28112">
    <property type="entry name" value="SRP-INDEPENDENT TARGETING PROTEIN 3"/>
    <property type="match status" value="1"/>
</dbReference>
<organism evidence="2 3">
    <name type="scientific">Malassezia cuniculi</name>
    <dbReference type="NCBI Taxonomy" id="948313"/>
    <lineage>
        <taxon>Eukaryota</taxon>
        <taxon>Fungi</taxon>
        <taxon>Dikarya</taxon>
        <taxon>Basidiomycota</taxon>
        <taxon>Ustilaginomycotina</taxon>
        <taxon>Malasseziomycetes</taxon>
        <taxon>Malasseziales</taxon>
        <taxon>Malasseziaceae</taxon>
        <taxon>Malassezia</taxon>
    </lineage>
</organism>
<dbReference type="PANTHER" id="PTHR28112:SF1">
    <property type="entry name" value="SRP-INDEPENDENT TARGETING PROTEIN 3"/>
    <property type="match status" value="1"/>
</dbReference>
<reference evidence="2" key="1">
    <citation type="submission" date="2023-03" db="EMBL/GenBank/DDBJ databases">
        <title>Mating type loci evolution in Malassezia.</title>
        <authorList>
            <person name="Coelho M.A."/>
        </authorList>
    </citation>
    <scope>NUCLEOTIDE SEQUENCE</scope>
    <source>
        <strain evidence="2">CBS 11721</strain>
    </source>
</reference>